<dbReference type="Proteomes" id="UP000030671">
    <property type="component" value="Unassembled WGS sequence"/>
</dbReference>
<evidence type="ECO:0000256" key="1">
    <source>
        <dbReference type="ARBA" id="ARBA00006832"/>
    </source>
</evidence>
<feature type="region of interest" description="Disordered" evidence="2">
    <location>
        <begin position="437"/>
        <end position="457"/>
    </location>
</feature>
<reference evidence="4 5" key="1">
    <citation type="journal article" date="2012" name="New Phytol.">
        <title>Insight into trade-off between wood decay and parasitism from the genome of a fungal forest pathogen.</title>
        <authorList>
            <person name="Olson A."/>
            <person name="Aerts A."/>
            <person name="Asiegbu F."/>
            <person name="Belbahri L."/>
            <person name="Bouzid O."/>
            <person name="Broberg A."/>
            <person name="Canback B."/>
            <person name="Coutinho P.M."/>
            <person name="Cullen D."/>
            <person name="Dalman K."/>
            <person name="Deflorio G."/>
            <person name="van Diepen L.T."/>
            <person name="Dunand C."/>
            <person name="Duplessis S."/>
            <person name="Durling M."/>
            <person name="Gonthier P."/>
            <person name="Grimwood J."/>
            <person name="Fossdal C.G."/>
            <person name="Hansson D."/>
            <person name="Henrissat B."/>
            <person name="Hietala A."/>
            <person name="Himmelstrand K."/>
            <person name="Hoffmeister D."/>
            <person name="Hogberg N."/>
            <person name="James T.Y."/>
            <person name="Karlsson M."/>
            <person name="Kohler A."/>
            <person name="Kues U."/>
            <person name="Lee Y.H."/>
            <person name="Lin Y.C."/>
            <person name="Lind M."/>
            <person name="Lindquist E."/>
            <person name="Lombard V."/>
            <person name="Lucas S."/>
            <person name="Lunden K."/>
            <person name="Morin E."/>
            <person name="Murat C."/>
            <person name="Park J."/>
            <person name="Raffaello T."/>
            <person name="Rouze P."/>
            <person name="Salamov A."/>
            <person name="Schmutz J."/>
            <person name="Solheim H."/>
            <person name="Stahlberg J."/>
            <person name="Velez H."/>
            <person name="de Vries R.P."/>
            <person name="Wiebenga A."/>
            <person name="Woodward S."/>
            <person name="Yakovlev I."/>
            <person name="Garbelotto M."/>
            <person name="Martin F."/>
            <person name="Grigoriev I.V."/>
            <person name="Stenlid J."/>
        </authorList>
    </citation>
    <scope>NUCLEOTIDE SEQUENCE [LARGE SCALE GENOMIC DNA]</scope>
    <source>
        <strain evidence="4 5">TC 32-1</strain>
    </source>
</reference>
<evidence type="ECO:0000313" key="4">
    <source>
        <dbReference type="EMBL" id="ETW87755.1"/>
    </source>
</evidence>
<feature type="domain" description="Vps72/YL1 C-terminal" evidence="3">
    <location>
        <begin position="380"/>
        <end position="409"/>
    </location>
</feature>
<feature type="compositionally biased region" description="Low complexity" evidence="2">
    <location>
        <begin position="281"/>
        <end position="300"/>
    </location>
</feature>
<proteinExistence type="inferred from homology"/>
<dbReference type="STRING" id="747525.W4KQS7"/>
<dbReference type="HOGENOM" id="CLU_029477_0_0_1"/>
<dbReference type="PANTHER" id="PTHR13275:SF4">
    <property type="entry name" value="VACUOLAR PROTEIN SORTING-ASSOCIATED PROTEIN 72 HOMOLOG"/>
    <property type="match status" value="1"/>
</dbReference>
<feature type="compositionally biased region" description="Low complexity" evidence="2">
    <location>
        <begin position="308"/>
        <end position="320"/>
    </location>
</feature>
<dbReference type="Pfam" id="PF08265">
    <property type="entry name" value="YL1_C"/>
    <property type="match status" value="1"/>
</dbReference>
<accession>W4KQS7</accession>
<evidence type="ECO:0000256" key="2">
    <source>
        <dbReference type="SAM" id="MobiDB-lite"/>
    </source>
</evidence>
<dbReference type="InParanoid" id="W4KQS7"/>
<name>W4KQS7_HETIT</name>
<keyword evidence="5" id="KW-1185">Reference proteome</keyword>
<dbReference type="EMBL" id="KI925454">
    <property type="protein sequence ID" value="ETW87755.1"/>
    <property type="molecule type" value="Genomic_DNA"/>
</dbReference>
<dbReference type="GO" id="GO:0005634">
    <property type="term" value="C:nucleus"/>
    <property type="evidence" value="ECO:0007669"/>
    <property type="project" value="TreeGrafter"/>
</dbReference>
<dbReference type="GeneID" id="20671943"/>
<comment type="similarity">
    <text evidence="1">Belongs to the VPS72/YL1 family.</text>
</comment>
<feature type="region of interest" description="Disordered" evidence="2">
    <location>
        <begin position="249"/>
        <end position="322"/>
    </location>
</feature>
<feature type="region of interest" description="Disordered" evidence="2">
    <location>
        <begin position="1"/>
        <end position="20"/>
    </location>
</feature>
<dbReference type="InterPro" id="IPR046757">
    <property type="entry name" value="YL1_N"/>
</dbReference>
<dbReference type="eggNOG" id="KOG2897">
    <property type="taxonomic scope" value="Eukaryota"/>
</dbReference>
<dbReference type="Pfam" id="PF05764">
    <property type="entry name" value="YL1"/>
    <property type="match status" value="1"/>
</dbReference>
<gene>
    <name evidence="4" type="ORF">HETIRDRAFT_378930</name>
</gene>
<dbReference type="PANTHER" id="PTHR13275">
    <property type="entry name" value="YL-1 PROTEIN TRANSCRIPTION FACTOR-LIKE 1"/>
    <property type="match status" value="1"/>
</dbReference>
<dbReference type="SMART" id="SM00993">
    <property type="entry name" value="YL1_C"/>
    <property type="match status" value="1"/>
</dbReference>
<feature type="compositionally biased region" description="Basic and acidic residues" evidence="2">
    <location>
        <begin position="437"/>
        <end position="447"/>
    </location>
</feature>
<dbReference type="InterPro" id="IPR013272">
    <property type="entry name" value="Vps72/YL1_C"/>
</dbReference>
<dbReference type="OrthoDB" id="78296at2759"/>
<dbReference type="AlphaFoldDB" id="W4KQS7"/>
<evidence type="ECO:0000313" key="5">
    <source>
        <dbReference type="Proteomes" id="UP000030671"/>
    </source>
</evidence>
<dbReference type="KEGG" id="hir:HETIRDRAFT_378930"/>
<dbReference type="RefSeq" id="XP_009541619.1">
    <property type="nucleotide sequence ID" value="XM_009543324.1"/>
</dbReference>
<protein>
    <recommendedName>
        <fullName evidence="3">Vps72/YL1 C-terminal domain-containing protein</fullName>
    </recommendedName>
</protein>
<feature type="compositionally biased region" description="Polar residues" evidence="2">
    <location>
        <begin position="260"/>
        <end position="280"/>
    </location>
</feature>
<sequence length="457" mass="51400">MDQDDSLVRRRPRRSTAGNRMEAALAELALEDANQEAEEDNDFVIEKDEEDVFGSDFESTDDEAIQALDGGEYAVQYDEQKERRVARSRLERVTAAAHARQKVTFNPMAYEETPATEKLSALEKRKRRVSLGVAVDAETGKVIRNSKRQSQRTHTVANTSATFNRMMDAEEKKSTTPKKAKAKLRALNQEELIARALDMEEGNMIDHRDYLRNEEEKRKRAHVTRTVIEGPLLRWISKREELAVIVDPPAVSSDPGHHASQGQTLGDSLDSTLITNTSHAPYSSTGPSQSSASPFQPSISHATARPVSPLASSSSHSNLSKVETKETVAKNYVIHEIPRSKDGSKPSWRETMAAMFGDTVKWDELKVYTNKGRPLCRPVQNCLITGLPAKYLDPRTNVPYATVDAYIILTKILNHEFVWSRTLGCYVSNEFTNLQDTRREKRRRIDSTESAMDVDVH</sequence>
<evidence type="ECO:0000259" key="3">
    <source>
        <dbReference type="SMART" id="SM00993"/>
    </source>
</evidence>
<organism evidence="4 5">
    <name type="scientific">Heterobasidion irregulare (strain TC 32-1)</name>
    <dbReference type="NCBI Taxonomy" id="747525"/>
    <lineage>
        <taxon>Eukaryota</taxon>
        <taxon>Fungi</taxon>
        <taxon>Dikarya</taxon>
        <taxon>Basidiomycota</taxon>
        <taxon>Agaricomycotina</taxon>
        <taxon>Agaricomycetes</taxon>
        <taxon>Russulales</taxon>
        <taxon>Bondarzewiaceae</taxon>
        <taxon>Heterobasidion</taxon>
        <taxon>Heterobasidion annosum species complex</taxon>
    </lineage>
</organism>
<dbReference type="FunCoup" id="W4KQS7">
    <property type="interactions" value="448"/>
</dbReference>